<dbReference type="STRING" id="572546.Arcpr_1365"/>
<dbReference type="RefSeq" id="WP_012940750.1">
    <property type="nucleotide sequence ID" value="NC_013741.1"/>
</dbReference>
<evidence type="ECO:0000256" key="1">
    <source>
        <dbReference type="ARBA" id="ARBA00022741"/>
    </source>
</evidence>
<sequence>MPSTDYLLTRIIPGGFPRGSMILIAGEPGTGKTTLVSAIAINEIKKGKKVLFVSLNEPKEDYFGTIEGFGWEIDESKFKFVDLFTVGREALEAQLKLITEEIFNFKPDLIVIDSITALTSLMSPDAVRSFLHASLGTLVKSIGAVALLVAEKPMGKEELGFGVEEFVVDGVIILRYIKYGEHYRRVMEIPKMRRRKIEKPQYEYAITDKGIELFEVPELERTEVVTRERVTTGIAKLDVLTDGGFYKGSITVIAGQTGTGKTTFGLHFVYTNALRGHRAVFVTLEESVGDILRSMNNYGMKYESVKDRLNIISIVPESESPVSIFVKLKEIIENEKPVALVIDSYTALEEHMDRVELSKMVRYLQLAVKNNQIATILTMNMEGGIECLPPTGLSTLADNIILLGYDFEDGRMVKKMLILKSRASNHARKIYKFDITSKGVEISD</sequence>
<organism evidence="4 5">
    <name type="scientific">Archaeoglobus profundus (strain DSM 5631 / JCM 9629 / NBRC 100127 / Av18)</name>
    <dbReference type="NCBI Taxonomy" id="572546"/>
    <lineage>
        <taxon>Archaea</taxon>
        <taxon>Methanobacteriati</taxon>
        <taxon>Methanobacteriota</taxon>
        <taxon>Archaeoglobi</taxon>
        <taxon>Archaeoglobales</taxon>
        <taxon>Archaeoglobaceae</taxon>
        <taxon>Archaeoglobus</taxon>
    </lineage>
</organism>
<feature type="domain" description="KaiC" evidence="3">
    <location>
        <begin position="228"/>
        <end position="444"/>
    </location>
</feature>
<dbReference type="PANTHER" id="PTHR43637">
    <property type="entry name" value="UPF0273 PROTEIN TM_0370"/>
    <property type="match status" value="1"/>
</dbReference>
<dbReference type="InterPro" id="IPR014774">
    <property type="entry name" value="KaiC-like_dom"/>
</dbReference>
<keyword evidence="5" id="KW-1185">Reference proteome</keyword>
<keyword evidence="4" id="KW-0808">Transferase</keyword>
<dbReference type="GO" id="GO:0005524">
    <property type="term" value="F:ATP binding"/>
    <property type="evidence" value="ECO:0007669"/>
    <property type="project" value="UniProtKB-KW"/>
</dbReference>
<dbReference type="InterPro" id="IPR003593">
    <property type="entry name" value="AAA+_ATPase"/>
</dbReference>
<dbReference type="EMBL" id="CP001857">
    <property type="protein sequence ID" value="ADB58414.1"/>
    <property type="molecule type" value="Genomic_DNA"/>
</dbReference>
<dbReference type="KEGG" id="apo:Arcpr_1365"/>
<dbReference type="eggNOG" id="arCOG01174">
    <property type="taxonomic scope" value="Archaea"/>
</dbReference>
<name>D2RE70_ARCPA</name>
<accession>D2RE70</accession>
<dbReference type="Pfam" id="PF06745">
    <property type="entry name" value="ATPase"/>
    <property type="match status" value="2"/>
</dbReference>
<dbReference type="PaxDb" id="572546-Arcpr_1365"/>
<dbReference type="Proteomes" id="UP000001901">
    <property type="component" value="Chromosome"/>
</dbReference>
<keyword evidence="2" id="KW-0067">ATP-binding</keyword>
<dbReference type="GO" id="GO:0004674">
    <property type="term" value="F:protein serine/threonine kinase activity"/>
    <property type="evidence" value="ECO:0007669"/>
    <property type="project" value="UniProtKB-EC"/>
</dbReference>
<dbReference type="PROSITE" id="PS51146">
    <property type="entry name" value="KAIC"/>
    <property type="match status" value="2"/>
</dbReference>
<dbReference type="InterPro" id="IPR010624">
    <property type="entry name" value="KaiC_dom"/>
</dbReference>
<dbReference type="SUPFAM" id="SSF52540">
    <property type="entry name" value="P-loop containing nucleoside triphosphate hydrolases"/>
    <property type="match status" value="2"/>
</dbReference>
<feature type="domain" description="KaiC" evidence="3">
    <location>
        <begin position="1"/>
        <end position="227"/>
    </location>
</feature>
<dbReference type="SMART" id="SM00382">
    <property type="entry name" value="AAA"/>
    <property type="match status" value="2"/>
</dbReference>
<keyword evidence="1" id="KW-0547">Nucleotide-binding</keyword>
<reference evidence="4 5" key="1">
    <citation type="journal article" date="2010" name="Stand. Genomic Sci.">
        <title>Complete genome sequence of Archaeoglobus profundus type strain (AV18).</title>
        <authorList>
            <person name="von Jan M."/>
            <person name="Lapidus A."/>
            <person name="Del Rio T.G."/>
            <person name="Copeland A."/>
            <person name="Tice H."/>
            <person name="Cheng J.F."/>
            <person name="Lucas S."/>
            <person name="Chen F."/>
            <person name="Nolan M."/>
            <person name="Goodwin L."/>
            <person name="Han C."/>
            <person name="Pitluck S."/>
            <person name="Liolios K."/>
            <person name="Ivanova N."/>
            <person name="Mavromatis K."/>
            <person name="Ovchinnikova G."/>
            <person name="Chertkov O."/>
            <person name="Pati A."/>
            <person name="Chen A."/>
            <person name="Palaniappan K."/>
            <person name="Land M."/>
            <person name="Hauser L."/>
            <person name="Chang Y.J."/>
            <person name="Jeffries C.D."/>
            <person name="Saunders E."/>
            <person name="Brettin T."/>
            <person name="Detter J.C."/>
            <person name="Chain P."/>
            <person name="Eichinger K."/>
            <person name="Huber H."/>
            <person name="Spring S."/>
            <person name="Rohde M."/>
            <person name="Goker M."/>
            <person name="Wirth R."/>
            <person name="Woyke T."/>
            <person name="Bristow J."/>
            <person name="Eisen J.A."/>
            <person name="Markowitz V."/>
            <person name="Hugenholtz P."/>
            <person name="Kyrpides N.C."/>
            <person name="Klenk H.P."/>
        </authorList>
    </citation>
    <scope>NUCLEOTIDE SEQUENCE [LARGE SCALE GENOMIC DNA]</scope>
    <source>
        <strain evidence="5">DSM 5631 / JCM 9629 / NBRC 100127 / Av18</strain>
    </source>
</reference>
<gene>
    <name evidence="4" type="ordered locus">Arcpr_1365</name>
</gene>
<evidence type="ECO:0000256" key="2">
    <source>
        <dbReference type="ARBA" id="ARBA00022840"/>
    </source>
</evidence>
<dbReference type="OrthoDB" id="51567at2157"/>
<protein>
    <submittedName>
        <fullName evidence="4">Circadian clock protein, KaiC</fullName>
        <ecNumber evidence="4">2.7.11.1</ecNumber>
    </submittedName>
</protein>
<dbReference type="InterPro" id="IPR027417">
    <property type="entry name" value="P-loop_NTPase"/>
</dbReference>
<evidence type="ECO:0000313" key="5">
    <source>
        <dbReference type="Proteomes" id="UP000001901"/>
    </source>
</evidence>
<dbReference type="EC" id="2.7.11.1" evidence="4"/>
<evidence type="ECO:0000259" key="3">
    <source>
        <dbReference type="PROSITE" id="PS51146"/>
    </source>
</evidence>
<dbReference type="PANTHER" id="PTHR43637:SF1">
    <property type="entry name" value="UPF0273 PROTEIN TM_0370"/>
    <property type="match status" value="1"/>
</dbReference>
<dbReference type="GeneID" id="8740052"/>
<dbReference type="AlphaFoldDB" id="D2RE70"/>
<evidence type="ECO:0000313" key="4">
    <source>
        <dbReference type="EMBL" id="ADB58414.1"/>
    </source>
</evidence>
<dbReference type="HOGENOM" id="CLU_023669_4_1_2"/>
<proteinExistence type="predicted"/>
<dbReference type="Gene3D" id="3.40.50.300">
    <property type="entry name" value="P-loop containing nucleotide triphosphate hydrolases"/>
    <property type="match status" value="2"/>
</dbReference>